<organism evidence="1 2">
    <name type="scientific">Empedobacter tilapiae</name>
    <dbReference type="NCBI Taxonomy" id="2491114"/>
    <lineage>
        <taxon>Bacteria</taxon>
        <taxon>Pseudomonadati</taxon>
        <taxon>Bacteroidota</taxon>
        <taxon>Flavobacteriia</taxon>
        <taxon>Flavobacteriales</taxon>
        <taxon>Weeksellaceae</taxon>
        <taxon>Empedobacter</taxon>
    </lineage>
</organism>
<comment type="caution">
    <text evidence="1">The sequence shown here is derived from an EMBL/GenBank/DDBJ whole genome shotgun (WGS) entry which is preliminary data.</text>
</comment>
<keyword evidence="2" id="KW-1185">Reference proteome</keyword>
<dbReference type="EMBL" id="SRPE01000001">
    <property type="protein sequence ID" value="TGN30004.1"/>
    <property type="molecule type" value="Genomic_DNA"/>
</dbReference>
<accession>A0A4Z1CC51</accession>
<name>A0A4Z1CC51_9FLAO</name>
<evidence type="ECO:0000313" key="1">
    <source>
        <dbReference type="EMBL" id="TGN30004.1"/>
    </source>
</evidence>
<dbReference type="Proteomes" id="UP000297998">
    <property type="component" value="Unassembled WGS sequence"/>
</dbReference>
<dbReference type="AlphaFoldDB" id="A0A4Z1CC51"/>
<reference evidence="1 2" key="1">
    <citation type="submission" date="2019-03" db="EMBL/GenBank/DDBJ databases">
        <title>Empedobacter tilapiae sp. nov., isolated from an intestine of Nile tilapia Oreochromis niloticus.</title>
        <authorList>
            <person name="Kim Y.-O."/>
            <person name="Yoon J.-H."/>
        </authorList>
    </citation>
    <scope>NUCLEOTIDE SEQUENCE [LARGE SCALE GENOMIC DNA]</scope>
    <source>
        <strain evidence="1 2">MRS2</strain>
    </source>
</reference>
<dbReference type="OrthoDB" id="981698at2"/>
<gene>
    <name evidence="1" type="ORF">E4J94_00025</name>
</gene>
<evidence type="ECO:0000313" key="2">
    <source>
        <dbReference type="Proteomes" id="UP000297998"/>
    </source>
</evidence>
<sequence length="147" mass="17532">MIETIEQKKRRLFGRQYLEEYLKIIHKITIIKNPKIISIVETDRINNNQNKLNNSFSIKLLFNNKSDLKNIILKQFKSKDTVYLFIPLSEDCGAIEMDSIINFNFNFNFTDEPSGIISIISKNLKEKILLDFYEEQEVKYIEFEYYS</sequence>
<proteinExistence type="predicted"/>
<protein>
    <submittedName>
        <fullName evidence="1">Uncharacterized protein</fullName>
    </submittedName>
</protein>
<dbReference type="RefSeq" id="WP_135833875.1">
    <property type="nucleotide sequence ID" value="NZ_CAUQWU010000001.1"/>
</dbReference>